<keyword evidence="4" id="KW-1185">Reference proteome</keyword>
<dbReference type="AlphaFoldDB" id="A0A7W7C4F0"/>
<feature type="compositionally biased region" description="Low complexity" evidence="1">
    <location>
        <begin position="112"/>
        <end position="139"/>
    </location>
</feature>
<gene>
    <name evidence="3" type="ORF">HNR67_000485</name>
</gene>
<feature type="region of interest" description="Disordered" evidence="1">
    <location>
        <begin position="564"/>
        <end position="612"/>
    </location>
</feature>
<dbReference type="Proteomes" id="UP000533598">
    <property type="component" value="Unassembled WGS sequence"/>
</dbReference>
<evidence type="ECO:0000313" key="3">
    <source>
        <dbReference type="EMBL" id="MBB4674367.1"/>
    </source>
</evidence>
<name>A0A7W7C4F0_9PSEU</name>
<dbReference type="Pfam" id="PF13625">
    <property type="entry name" value="Helicase_C_3"/>
    <property type="match status" value="1"/>
</dbReference>
<dbReference type="EMBL" id="JACHMH010000001">
    <property type="protein sequence ID" value="MBB4674367.1"/>
    <property type="molecule type" value="Genomic_DNA"/>
</dbReference>
<organism evidence="3 4">
    <name type="scientific">Crossiella cryophila</name>
    <dbReference type="NCBI Taxonomy" id="43355"/>
    <lineage>
        <taxon>Bacteria</taxon>
        <taxon>Bacillati</taxon>
        <taxon>Actinomycetota</taxon>
        <taxon>Actinomycetes</taxon>
        <taxon>Pseudonocardiales</taxon>
        <taxon>Pseudonocardiaceae</taxon>
        <taxon>Crossiella</taxon>
    </lineage>
</organism>
<feature type="region of interest" description="Disordered" evidence="1">
    <location>
        <begin position="780"/>
        <end position="808"/>
    </location>
</feature>
<feature type="region of interest" description="Disordered" evidence="1">
    <location>
        <begin position="102"/>
        <end position="139"/>
    </location>
</feature>
<feature type="compositionally biased region" description="Low complexity" evidence="1">
    <location>
        <begin position="564"/>
        <end position="580"/>
    </location>
</feature>
<comment type="caution">
    <text evidence="3">The sequence shown here is derived from an EMBL/GenBank/DDBJ whole genome shotgun (WGS) entry which is preliminary data.</text>
</comment>
<reference evidence="3 4" key="1">
    <citation type="submission" date="2020-08" db="EMBL/GenBank/DDBJ databases">
        <title>Sequencing the genomes of 1000 actinobacteria strains.</title>
        <authorList>
            <person name="Klenk H.-P."/>
        </authorList>
    </citation>
    <scope>NUCLEOTIDE SEQUENCE [LARGE SCALE GENOMIC DNA]</scope>
    <source>
        <strain evidence="3 4">DSM 44230</strain>
    </source>
</reference>
<feature type="region of interest" description="Disordered" evidence="1">
    <location>
        <begin position="153"/>
        <end position="179"/>
    </location>
</feature>
<proteinExistence type="predicted"/>
<accession>A0A7W7C4F0</accession>
<dbReference type="RefSeq" id="WP_185000469.1">
    <property type="nucleotide sequence ID" value="NZ_BAAAUI010000003.1"/>
</dbReference>
<evidence type="ECO:0000313" key="4">
    <source>
        <dbReference type="Proteomes" id="UP000533598"/>
    </source>
</evidence>
<evidence type="ECO:0000256" key="1">
    <source>
        <dbReference type="SAM" id="MobiDB-lite"/>
    </source>
</evidence>
<feature type="domain" description="Helicase XPB/Ssl2 N-terminal" evidence="2">
    <location>
        <begin position="634"/>
        <end position="753"/>
    </location>
</feature>
<feature type="compositionally biased region" description="Pro residues" evidence="1">
    <location>
        <begin position="474"/>
        <end position="484"/>
    </location>
</feature>
<dbReference type="InterPro" id="IPR032830">
    <property type="entry name" value="XPB/Ssl2_N"/>
</dbReference>
<feature type="region of interest" description="Disordered" evidence="1">
    <location>
        <begin position="466"/>
        <end position="487"/>
    </location>
</feature>
<evidence type="ECO:0000259" key="2">
    <source>
        <dbReference type="Pfam" id="PF13625"/>
    </source>
</evidence>
<feature type="compositionally biased region" description="Pro residues" evidence="1">
    <location>
        <begin position="581"/>
        <end position="612"/>
    </location>
</feature>
<protein>
    <recommendedName>
        <fullName evidence="2">Helicase XPB/Ssl2 N-terminal domain-containing protein</fullName>
    </recommendedName>
</protein>
<sequence>MNLKEYLRGLDRTALLRLLELRPDILVEPAPRHWDGLVKALTTQTSLAQALQHLDQDALTLTQALQVLGPGATPTALATTLNSPQPLVNAALSRLTERALTWPTTPTPTQQPPTTSHPAAPHATGNDATASPATASPAATNLPAANRTAADDLTANRGPASHSAVNLPATNHPPATRTAANHWSANPAAEPHLPKSLLPEPHLAYPPRLATWWPTPLGLGAPAADLLAQYPLPEIRALAARHKLPAKGTRAALTQQLAARLNDRPHLTRLLNSLPPAAAELLTTLRAGSPHLDLTDEALTPAAALLLDLGLLLRRGKSAAEVPREVGLALFDHHRHRLTGAPQVVTSPATPELAENQAAVAAAEAVRSATTLLENAEAEPIPALLSGGIGTRELRRLARSFACPPEQAALWLDLVHAAGLLGHHHAGHHVDSYAPTAAYDTWRTQPAAQRWTTLARTWLTLQEAPTHRYTPDGRPIPPTVPNPGPAQTQRQAVLTTYAALPPHRRATPTAVLQALTWHLPLLTASDHNTALTQAAITEAQLLGILAEDQLTPPGAALLHATHLPTSPTATAPTTAVATGIPGPPPPPESATPPPTPTPEPAPTPDAPAVPPDPEAALLAAVTALLPATSETTRLQSDLTAIVTGDPAQHLVRLLDTVADLESSSAARVWRFSPASVRRALDTGATAEDLLADLAAVAPDGVPQPLAYLVHDVSRRHGSIRVVDAGCVLHTADEIQALEILNSRPLARLALRQVAPAVLVSPRPRPETLALLRRAGFTPVGEDFTGNEVPEDQTPRRGRAQPAPWRPEDHVTSPAALAAVLADSTDADEPLDPDTQLRVQAPELPAADRGWLAAAARDGGAVEIVYRGPAGVPAPRVVSDLTLESGIMLAWCHRHETEAHFLLDRVTRARPIAGPVPAGGRPQ</sequence>